<name>A0A5M8QYM3_9BACT</name>
<sequence>MIRGLLLAFMLVFTFSRAYSQQDRIVLNLAKESSALFKNYKFYIEDVEDQRIIPGAGLGKVIALGKEVPVVFPSKTDRELYNYWTFAAPKKEQTWLPLIITVKELSVNEKRVAPNKVTGEIKLSVKFRWYRNMQPVELTGYQTAASYTRPEREYEYQRLVKQLVDQALTHFQKWMATNSGKNPALARSLQLVFKEITKQDNDSDTVFYSPKRPLVWDDFKVRNGKPGSRYAAAVFTSFGYEGRSYPKEDDLVVEIGLKIFMVKSMSWGRPEARNASTLRHEQIHFDITRLVVEKFKERLRKADLTIEDYDSEIQYQFLEAFRQMNDDQEQYDGETGHGLNGAAQASWDRKIAEQIAAVYAVQ</sequence>
<dbReference type="OrthoDB" id="5431540at2"/>
<dbReference type="AlphaFoldDB" id="A0A5M8QYM3"/>
<dbReference type="Pfam" id="PF06037">
    <property type="entry name" value="DUF922"/>
    <property type="match status" value="1"/>
</dbReference>
<evidence type="ECO:0000313" key="2">
    <source>
        <dbReference type="Proteomes" id="UP000323994"/>
    </source>
</evidence>
<evidence type="ECO:0000313" key="1">
    <source>
        <dbReference type="EMBL" id="KAA6439513.1"/>
    </source>
</evidence>
<evidence type="ECO:0008006" key="3">
    <source>
        <dbReference type="Google" id="ProtNLM"/>
    </source>
</evidence>
<dbReference type="InterPro" id="IPR010321">
    <property type="entry name" value="DUF922"/>
</dbReference>
<keyword evidence="2" id="KW-1185">Reference proteome</keyword>
<dbReference type="Proteomes" id="UP000323994">
    <property type="component" value="Unassembled WGS sequence"/>
</dbReference>
<protein>
    <recommendedName>
        <fullName evidence="3">DUF922 domain-containing protein</fullName>
    </recommendedName>
</protein>
<dbReference type="EMBL" id="VBSN01000038">
    <property type="protein sequence ID" value="KAA6439513.1"/>
    <property type="molecule type" value="Genomic_DNA"/>
</dbReference>
<gene>
    <name evidence="1" type="ORF">FEM33_12865</name>
</gene>
<comment type="caution">
    <text evidence="1">The sequence shown here is derived from an EMBL/GenBank/DDBJ whole genome shotgun (WGS) entry which is preliminary data.</text>
</comment>
<organism evidence="1 2">
    <name type="scientific">Dyadobacter flavalbus</name>
    <dbReference type="NCBI Taxonomy" id="2579942"/>
    <lineage>
        <taxon>Bacteria</taxon>
        <taxon>Pseudomonadati</taxon>
        <taxon>Bacteroidota</taxon>
        <taxon>Cytophagia</taxon>
        <taxon>Cytophagales</taxon>
        <taxon>Spirosomataceae</taxon>
        <taxon>Dyadobacter</taxon>
    </lineage>
</organism>
<reference evidence="1 2" key="1">
    <citation type="submission" date="2019-05" db="EMBL/GenBank/DDBJ databases">
        <authorList>
            <person name="Qu J.-H."/>
        </authorList>
    </citation>
    <scope>NUCLEOTIDE SEQUENCE [LARGE SCALE GENOMIC DNA]</scope>
    <source>
        <strain evidence="1 2">NS28</strain>
    </source>
</reference>
<accession>A0A5M8QYM3</accession>
<proteinExistence type="predicted"/>